<dbReference type="EMBL" id="JAUQSY010000009">
    <property type="protein sequence ID" value="MDO7875941.1"/>
    <property type="molecule type" value="Genomic_DNA"/>
</dbReference>
<dbReference type="RefSeq" id="WP_305007271.1">
    <property type="nucleotide sequence ID" value="NZ_JAUQSY010000009.1"/>
</dbReference>
<keyword evidence="2" id="KW-1185">Reference proteome</keyword>
<evidence type="ECO:0000313" key="2">
    <source>
        <dbReference type="Proteomes" id="UP001176429"/>
    </source>
</evidence>
<dbReference type="Proteomes" id="UP001176429">
    <property type="component" value="Unassembled WGS sequence"/>
</dbReference>
<gene>
    <name evidence="1" type="ORF">Q5H93_14450</name>
</gene>
<reference evidence="1" key="1">
    <citation type="submission" date="2023-07" db="EMBL/GenBank/DDBJ databases">
        <authorList>
            <person name="Kim M.K."/>
        </authorList>
    </citation>
    <scope>NUCLEOTIDE SEQUENCE</scope>
    <source>
        <strain evidence="1">ASUV-10-1</strain>
    </source>
</reference>
<accession>A0ABT9BCE3</accession>
<organism evidence="1 2">
    <name type="scientific">Hymenobacter aranciens</name>
    <dbReference type="NCBI Taxonomy" id="3063996"/>
    <lineage>
        <taxon>Bacteria</taxon>
        <taxon>Pseudomonadati</taxon>
        <taxon>Bacteroidota</taxon>
        <taxon>Cytophagia</taxon>
        <taxon>Cytophagales</taxon>
        <taxon>Hymenobacteraceae</taxon>
        <taxon>Hymenobacter</taxon>
    </lineage>
</organism>
<sequence>MKRMREVVLGLVVFWIGVGEVLAQIAPGSRAQVFSITTPGTSLRFQVPQVKLPDAVVTRRINRTLMRHFRARSFGEVDSTASPRQQLREAERLCCFDEYTQSWMAGGEGITDTEYEVLLNQNYLLSLGFISSYRGLLEPSGEYLTFDLRTGRQLTVCYLVADPPDQLGRRLQAAVSRRLRGNLADAAAAYGDDSTRIARMAEVYQIENWDTTPQRGQAIDTADGAEASLDSFALTPDALLLFHPVQMSRFDFEFLPDDMYTFPWARLQPRSILTPLVQAAAASKKMPKRRW</sequence>
<name>A0ABT9BCE3_9BACT</name>
<proteinExistence type="predicted"/>
<comment type="caution">
    <text evidence="1">The sequence shown here is derived from an EMBL/GenBank/DDBJ whole genome shotgun (WGS) entry which is preliminary data.</text>
</comment>
<evidence type="ECO:0000313" key="1">
    <source>
        <dbReference type="EMBL" id="MDO7875941.1"/>
    </source>
</evidence>
<evidence type="ECO:0008006" key="3">
    <source>
        <dbReference type="Google" id="ProtNLM"/>
    </source>
</evidence>
<protein>
    <recommendedName>
        <fullName evidence="3">DUF3298 domain-containing protein</fullName>
    </recommendedName>
</protein>